<keyword evidence="3" id="KW-1185">Reference proteome</keyword>
<proteinExistence type="predicted"/>
<reference evidence="2 3" key="1">
    <citation type="submission" date="2024-10" db="EMBL/GenBank/DDBJ databases">
        <title>The Natural Products Discovery Center: Release of the First 8490 Sequenced Strains for Exploring Actinobacteria Biosynthetic Diversity.</title>
        <authorList>
            <person name="Kalkreuter E."/>
            <person name="Kautsar S.A."/>
            <person name="Yang D."/>
            <person name="Bader C.D."/>
            <person name="Teijaro C.N."/>
            <person name="Fluegel L."/>
            <person name="Davis C.M."/>
            <person name="Simpson J.R."/>
            <person name="Lauterbach L."/>
            <person name="Steele A.D."/>
            <person name="Gui C."/>
            <person name="Meng S."/>
            <person name="Li G."/>
            <person name="Viehrig K."/>
            <person name="Ye F."/>
            <person name="Su P."/>
            <person name="Kiefer A.F."/>
            <person name="Nichols A."/>
            <person name="Cepeda A.J."/>
            <person name="Yan W."/>
            <person name="Fan B."/>
            <person name="Jiang Y."/>
            <person name="Adhikari A."/>
            <person name="Zheng C.-J."/>
            <person name="Schuster L."/>
            <person name="Cowan T.M."/>
            <person name="Smanski M.J."/>
            <person name="Chevrette M.G."/>
            <person name="De Carvalho L.P.S."/>
            <person name="Shen B."/>
        </authorList>
    </citation>
    <scope>NUCLEOTIDE SEQUENCE [LARGE SCALE GENOMIC DNA]</scope>
    <source>
        <strain evidence="2 3">NPDC049639</strain>
    </source>
</reference>
<evidence type="ECO:0000256" key="1">
    <source>
        <dbReference type="SAM" id="Phobius"/>
    </source>
</evidence>
<evidence type="ECO:0000313" key="3">
    <source>
        <dbReference type="Proteomes" id="UP001612915"/>
    </source>
</evidence>
<organism evidence="2 3">
    <name type="scientific">Spongisporangium articulatum</name>
    <dbReference type="NCBI Taxonomy" id="3362603"/>
    <lineage>
        <taxon>Bacteria</taxon>
        <taxon>Bacillati</taxon>
        <taxon>Actinomycetota</taxon>
        <taxon>Actinomycetes</taxon>
        <taxon>Kineosporiales</taxon>
        <taxon>Kineosporiaceae</taxon>
        <taxon>Spongisporangium</taxon>
    </lineage>
</organism>
<dbReference type="Proteomes" id="UP001612915">
    <property type="component" value="Unassembled WGS sequence"/>
</dbReference>
<protein>
    <recommendedName>
        <fullName evidence="4">Thiosulfate dehydrogenase [quinone] large subunit</fullName>
    </recommendedName>
</protein>
<keyword evidence="1" id="KW-1133">Transmembrane helix</keyword>
<evidence type="ECO:0008006" key="4">
    <source>
        <dbReference type="Google" id="ProtNLM"/>
    </source>
</evidence>
<feature type="transmembrane region" description="Helical" evidence="1">
    <location>
        <begin position="128"/>
        <end position="145"/>
    </location>
</feature>
<keyword evidence="1" id="KW-0472">Membrane</keyword>
<keyword evidence="1" id="KW-0812">Transmembrane</keyword>
<name>A0ABW8ALX4_9ACTN</name>
<evidence type="ECO:0000313" key="2">
    <source>
        <dbReference type="EMBL" id="MFI7587366.1"/>
    </source>
</evidence>
<gene>
    <name evidence="2" type="ORF">ACIB24_09860</name>
</gene>
<feature type="transmembrane region" description="Helical" evidence="1">
    <location>
        <begin position="36"/>
        <end position="57"/>
    </location>
</feature>
<accession>A0ABW8ALX4</accession>
<dbReference type="EMBL" id="JBITLV010000003">
    <property type="protein sequence ID" value="MFI7587366.1"/>
    <property type="molecule type" value="Genomic_DNA"/>
</dbReference>
<dbReference type="RefSeq" id="WP_398278924.1">
    <property type="nucleotide sequence ID" value="NZ_JBITLV010000003.1"/>
</dbReference>
<sequence length="194" mass="20916">MALTVPRRRHPHEPSLTVEVSGPSAVVHDRTPRARALHYVLAAVRISLGWVFLWAFLDKTFGLGHETTSAQAWVNGGSPTEGFLAHAATGPFTDLYHSIAGDAWADWLFMIGLLGIGVALIAGVAMRIAAAGGALLLVMMWTVVLPPENNVFMDDHLIYAGLLVALALAGAEDTVGLGRLWRRLPVVRDFPVLH</sequence>
<comment type="caution">
    <text evidence="2">The sequence shown here is derived from an EMBL/GenBank/DDBJ whole genome shotgun (WGS) entry which is preliminary data.</text>
</comment>
<feature type="transmembrane region" description="Helical" evidence="1">
    <location>
        <begin position="157"/>
        <end position="178"/>
    </location>
</feature>
<feature type="transmembrane region" description="Helical" evidence="1">
    <location>
        <begin position="104"/>
        <end position="121"/>
    </location>
</feature>